<reference evidence="6 7" key="1">
    <citation type="journal article" date="2018" name="J. Microbiol.">
        <title>Baekduia soli gen. nov., sp. nov., a novel bacterium isolated from the soil of Baekdu Mountain and proposal of a novel family name, Baekduiaceae fam. nov.</title>
        <authorList>
            <person name="An D.S."/>
            <person name="Siddiqi M.Z."/>
            <person name="Kim K.H."/>
            <person name="Yu H.S."/>
            <person name="Im W.T."/>
        </authorList>
    </citation>
    <scope>NUCLEOTIDE SEQUENCE [LARGE SCALE GENOMIC DNA]</scope>
    <source>
        <strain evidence="6 7">BR7-21</strain>
    </source>
</reference>
<organism evidence="6 7">
    <name type="scientific">Baekduia soli</name>
    <dbReference type="NCBI Taxonomy" id="496014"/>
    <lineage>
        <taxon>Bacteria</taxon>
        <taxon>Bacillati</taxon>
        <taxon>Actinomycetota</taxon>
        <taxon>Thermoleophilia</taxon>
        <taxon>Solirubrobacterales</taxon>
        <taxon>Baekduiaceae</taxon>
        <taxon>Baekduia</taxon>
    </lineage>
</organism>
<dbReference type="RefSeq" id="WP_146923538.1">
    <property type="nucleotide sequence ID" value="NZ_CP042430.1"/>
</dbReference>
<keyword evidence="1 3" id="KW-0554">One-carbon metabolism</keyword>
<keyword evidence="2 3" id="KW-0378">Hydrolase</keyword>
<dbReference type="PANTHER" id="PTHR42706">
    <property type="entry name" value="FORMYLTETRAHYDROFOLATE DEFORMYLASE"/>
    <property type="match status" value="1"/>
</dbReference>
<evidence type="ECO:0000256" key="2">
    <source>
        <dbReference type="ARBA" id="ARBA00022801"/>
    </source>
</evidence>
<dbReference type="SUPFAM" id="SSF55021">
    <property type="entry name" value="ACT-like"/>
    <property type="match status" value="1"/>
</dbReference>
<dbReference type="InterPro" id="IPR004810">
    <property type="entry name" value="PurU"/>
</dbReference>
<dbReference type="CDD" id="cd04875">
    <property type="entry name" value="ACT_F4HF-DF"/>
    <property type="match status" value="1"/>
</dbReference>
<dbReference type="Gene3D" id="3.30.70.260">
    <property type="match status" value="1"/>
</dbReference>
<dbReference type="HAMAP" id="MF_01927">
    <property type="entry name" value="PurU"/>
    <property type="match status" value="1"/>
</dbReference>
<evidence type="ECO:0000259" key="5">
    <source>
        <dbReference type="PROSITE" id="PS51671"/>
    </source>
</evidence>
<dbReference type="NCBIfam" id="TIGR00655">
    <property type="entry name" value="PurU"/>
    <property type="match status" value="1"/>
</dbReference>
<comment type="pathway">
    <text evidence="3">Purine metabolism; IMP biosynthesis via de novo pathway; formate from 10-formyl-5,6,7,8-tetrahydrofolate: step 1/1.</text>
</comment>
<dbReference type="UniPathway" id="UPA00074">
    <property type="reaction ID" value="UER00170"/>
</dbReference>
<evidence type="ECO:0000256" key="3">
    <source>
        <dbReference type="HAMAP-Rule" id="MF_01927"/>
    </source>
</evidence>
<evidence type="ECO:0000256" key="1">
    <source>
        <dbReference type="ARBA" id="ARBA00022563"/>
    </source>
</evidence>
<dbReference type="PIRSF" id="PIRSF036480">
    <property type="entry name" value="FormyFH4_hydr"/>
    <property type="match status" value="1"/>
</dbReference>
<dbReference type="InterPro" id="IPR002912">
    <property type="entry name" value="ACT_dom"/>
</dbReference>
<dbReference type="AlphaFoldDB" id="A0A5B8UDD2"/>
<sequence>MTRLLISCRDRPGIVAAVSQFLHRVGANIVSSDQHSTDAAGGGPFFMRMEFALPAAVDLEPVARAFGSEVAENLAMDWTMWPAERPKRLALLASRHDHCLLDLLWRERRGELEARTELVVSNHPDLEADVDRFGVPYHHVPVVREHKAEAEQRLLELLAGRVDLVVLARYMQILTGGFLERVGVPVINIHHSFLPAFAGADPHQRAKDRGVKLIGATAHYVTEELDAGPIIEQDVIRVDHRHSAARLARLGSDIERVVLARAVAWHCEDRVLRYGATTVVFA</sequence>
<keyword evidence="7" id="KW-1185">Reference proteome</keyword>
<accession>A0A5B8UDD2</accession>
<dbReference type="Pfam" id="PF00551">
    <property type="entry name" value="Formyl_trans_N"/>
    <property type="match status" value="1"/>
</dbReference>
<dbReference type="EMBL" id="CP042430">
    <property type="protein sequence ID" value="QEC50672.1"/>
    <property type="molecule type" value="Genomic_DNA"/>
</dbReference>
<dbReference type="InterPro" id="IPR002376">
    <property type="entry name" value="Formyl_transf_N"/>
</dbReference>
<dbReference type="PANTHER" id="PTHR42706:SF1">
    <property type="entry name" value="FORMYLTETRAHYDROFOLATE DEFORMYLASE 2, MITOCHONDRIAL"/>
    <property type="match status" value="1"/>
</dbReference>
<dbReference type="CDD" id="cd08648">
    <property type="entry name" value="FMT_core_Formyl-FH4-Hydrolase_C"/>
    <property type="match status" value="1"/>
</dbReference>
<comment type="function">
    <text evidence="3">Catalyzes the hydrolysis of 10-formyltetrahydrofolate (formyl-FH4) to formate and tetrahydrofolate (FH4).</text>
</comment>
<gene>
    <name evidence="3 6" type="primary">purU</name>
    <name evidence="6" type="ORF">FSW04_06535</name>
</gene>
<name>A0A5B8UDD2_9ACTN</name>
<dbReference type="KEGG" id="bsol:FSW04_06535"/>
<dbReference type="InterPro" id="IPR044074">
    <property type="entry name" value="PurU_ACT"/>
</dbReference>
<keyword evidence="3" id="KW-0658">Purine biosynthesis</keyword>
<dbReference type="PRINTS" id="PR01575">
    <property type="entry name" value="FFH4HYDRLASE"/>
</dbReference>
<comment type="catalytic activity">
    <reaction evidence="3">
        <text>(6R)-10-formyltetrahydrofolate + H2O = (6S)-5,6,7,8-tetrahydrofolate + formate + H(+)</text>
        <dbReference type="Rhea" id="RHEA:19833"/>
        <dbReference type="ChEBI" id="CHEBI:15377"/>
        <dbReference type="ChEBI" id="CHEBI:15378"/>
        <dbReference type="ChEBI" id="CHEBI:15740"/>
        <dbReference type="ChEBI" id="CHEBI:57453"/>
        <dbReference type="ChEBI" id="CHEBI:195366"/>
        <dbReference type="EC" id="3.5.1.10"/>
    </reaction>
</comment>
<dbReference type="GO" id="GO:0006189">
    <property type="term" value="P:'de novo' IMP biosynthetic process"/>
    <property type="evidence" value="ECO:0007669"/>
    <property type="project" value="UniProtKB-UniRule"/>
</dbReference>
<evidence type="ECO:0000256" key="4">
    <source>
        <dbReference type="NCBIfam" id="TIGR00655"/>
    </source>
</evidence>
<evidence type="ECO:0000313" key="6">
    <source>
        <dbReference type="EMBL" id="QEC50672.1"/>
    </source>
</evidence>
<evidence type="ECO:0000313" key="7">
    <source>
        <dbReference type="Proteomes" id="UP000321805"/>
    </source>
</evidence>
<dbReference type="Gene3D" id="3.40.50.170">
    <property type="entry name" value="Formyl transferase, N-terminal domain"/>
    <property type="match status" value="1"/>
</dbReference>
<dbReference type="GO" id="GO:0008864">
    <property type="term" value="F:formyltetrahydrofolate deformylase activity"/>
    <property type="evidence" value="ECO:0007669"/>
    <property type="project" value="UniProtKB-UniRule"/>
</dbReference>
<dbReference type="SUPFAM" id="SSF53328">
    <property type="entry name" value="Formyltransferase"/>
    <property type="match status" value="1"/>
</dbReference>
<dbReference type="PROSITE" id="PS51671">
    <property type="entry name" value="ACT"/>
    <property type="match status" value="1"/>
</dbReference>
<dbReference type="InterPro" id="IPR036477">
    <property type="entry name" value="Formyl_transf_N_sf"/>
</dbReference>
<feature type="active site" evidence="3">
    <location>
        <position position="226"/>
    </location>
</feature>
<dbReference type="EC" id="3.5.1.10" evidence="3 4"/>
<dbReference type="Proteomes" id="UP000321805">
    <property type="component" value="Chromosome"/>
</dbReference>
<dbReference type="OrthoDB" id="9806170at2"/>
<protein>
    <recommendedName>
        <fullName evidence="3 4">Formyltetrahydrofolate deformylase</fullName>
        <ecNumber evidence="3 4">3.5.1.10</ecNumber>
    </recommendedName>
    <alternativeName>
        <fullName evidence="3">Formyl-FH(4) hydrolase</fullName>
    </alternativeName>
</protein>
<dbReference type="NCBIfam" id="NF004684">
    <property type="entry name" value="PRK06027.1"/>
    <property type="match status" value="1"/>
</dbReference>
<dbReference type="InterPro" id="IPR045865">
    <property type="entry name" value="ACT-like_dom_sf"/>
</dbReference>
<comment type="similarity">
    <text evidence="3">Belongs to the PurU family.</text>
</comment>
<dbReference type="Pfam" id="PF01842">
    <property type="entry name" value="ACT"/>
    <property type="match status" value="1"/>
</dbReference>
<dbReference type="InterPro" id="IPR041729">
    <property type="entry name" value="Formyl-FH4-Hydrolase_C"/>
</dbReference>
<feature type="domain" description="ACT" evidence="5">
    <location>
        <begin position="3"/>
        <end position="78"/>
    </location>
</feature>
<proteinExistence type="inferred from homology"/>
<dbReference type="GO" id="GO:0006730">
    <property type="term" value="P:one-carbon metabolic process"/>
    <property type="evidence" value="ECO:0007669"/>
    <property type="project" value="UniProtKB-KW"/>
</dbReference>